<dbReference type="RefSeq" id="WP_157363189.1">
    <property type="nucleotide sequence ID" value="NZ_WOWS01000002.1"/>
</dbReference>
<dbReference type="Gene3D" id="2.40.128.520">
    <property type="match status" value="1"/>
</dbReference>
<comment type="caution">
    <text evidence="2">The sequence shown here is derived from an EMBL/GenBank/DDBJ whole genome shotgun (WGS) entry which is preliminary data.</text>
</comment>
<feature type="domain" description="DUF2147" evidence="1">
    <location>
        <begin position="25"/>
        <end position="139"/>
    </location>
</feature>
<evidence type="ECO:0000313" key="2">
    <source>
        <dbReference type="EMBL" id="MUU78301.1"/>
    </source>
</evidence>
<organism evidence="2 3">
    <name type="scientific">Winogradskyella endarachnes</name>
    <dbReference type="NCBI Taxonomy" id="2681965"/>
    <lineage>
        <taxon>Bacteria</taxon>
        <taxon>Pseudomonadati</taxon>
        <taxon>Bacteroidota</taxon>
        <taxon>Flavobacteriia</taxon>
        <taxon>Flavobacteriales</taxon>
        <taxon>Flavobacteriaceae</taxon>
        <taxon>Winogradskyella</taxon>
    </lineage>
</organism>
<proteinExistence type="predicted"/>
<dbReference type="Pfam" id="PF09917">
    <property type="entry name" value="DUF2147"/>
    <property type="match status" value="1"/>
</dbReference>
<evidence type="ECO:0000313" key="3">
    <source>
        <dbReference type="Proteomes" id="UP000478208"/>
    </source>
</evidence>
<keyword evidence="3" id="KW-1185">Reference proteome</keyword>
<dbReference type="PANTHER" id="PTHR36919:SF3">
    <property type="entry name" value="BLL5882 PROTEIN"/>
    <property type="match status" value="1"/>
</dbReference>
<dbReference type="PANTHER" id="PTHR36919">
    <property type="entry name" value="BLR1215 PROTEIN"/>
    <property type="match status" value="1"/>
</dbReference>
<name>A0A6L6U7L0_9FLAO</name>
<accession>A0A6L6U7L0</accession>
<evidence type="ECO:0000259" key="1">
    <source>
        <dbReference type="Pfam" id="PF09917"/>
    </source>
</evidence>
<dbReference type="Proteomes" id="UP000478208">
    <property type="component" value="Unassembled WGS sequence"/>
</dbReference>
<gene>
    <name evidence="2" type="ORF">GN138_07580</name>
</gene>
<protein>
    <submittedName>
        <fullName evidence="2">DUF2147 domain-containing protein</fullName>
    </submittedName>
</protein>
<reference evidence="2 3" key="1">
    <citation type="submission" date="2019-12" db="EMBL/GenBank/DDBJ databases">
        <authorList>
            <person name="Li J."/>
        </authorList>
    </citation>
    <scope>NUCLEOTIDE SEQUENCE [LARGE SCALE GENOMIC DNA]</scope>
    <source>
        <strain evidence="2 3">HL2-2</strain>
    </source>
</reference>
<dbReference type="AlphaFoldDB" id="A0A6L6U7L0"/>
<sequence length="141" mass="16219">MIKNVLVFFLVFFMFSFLPAQSVLGKWKSIDDSTGKARSIIEIYESDGKIYGKIIELIDPKSKNPICRECKGANKNKPIIGLVIINGLSKNEDVYDGGTILNPENGKTYDCRLKFEDDEDTLQVRGYLAFFYKTQYWKRIK</sequence>
<dbReference type="InterPro" id="IPR019223">
    <property type="entry name" value="DUF2147"/>
</dbReference>
<dbReference type="EMBL" id="WOWS01000002">
    <property type="protein sequence ID" value="MUU78301.1"/>
    <property type="molecule type" value="Genomic_DNA"/>
</dbReference>